<accession>A0ABT6F9R5</accession>
<reference evidence="1 2" key="1">
    <citation type="submission" date="2023-03" db="EMBL/GenBank/DDBJ databases">
        <title>Paludisphaera mucosa sp. nov. a novel planctomycete from northern fen.</title>
        <authorList>
            <person name="Ivanova A."/>
        </authorList>
    </citation>
    <scope>NUCLEOTIDE SEQUENCE [LARGE SCALE GENOMIC DNA]</scope>
    <source>
        <strain evidence="1 2">Pla2</strain>
    </source>
</reference>
<dbReference type="Proteomes" id="UP001216907">
    <property type="component" value="Unassembled WGS sequence"/>
</dbReference>
<dbReference type="EMBL" id="JARRAG010000002">
    <property type="protein sequence ID" value="MDG3004317.1"/>
    <property type="molecule type" value="Genomic_DNA"/>
</dbReference>
<sequence>MSDEAGPPGGRPAGAIGGHWLSTLGFAATHEPGISRAWRLDLEDGYLLITDLGGYDLPDVGAPASAYAFTKSDDLLDFAEFLVDSRALHGWIRSARRRSRWRSRGGRSPD</sequence>
<keyword evidence="2" id="KW-1185">Reference proteome</keyword>
<evidence type="ECO:0000313" key="1">
    <source>
        <dbReference type="EMBL" id="MDG3004317.1"/>
    </source>
</evidence>
<name>A0ABT6F9R5_9BACT</name>
<comment type="caution">
    <text evidence="1">The sequence shown here is derived from an EMBL/GenBank/DDBJ whole genome shotgun (WGS) entry which is preliminary data.</text>
</comment>
<protein>
    <submittedName>
        <fullName evidence="1">Uncharacterized protein</fullName>
    </submittedName>
</protein>
<organism evidence="1 2">
    <name type="scientific">Paludisphaera mucosa</name>
    <dbReference type="NCBI Taxonomy" id="3030827"/>
    <lineage>
        <taxon>Bacteria</taxon>
        <taxon>Pseudomonadati</taxon>
        <taxon>Planctomycetota</taxon>
        <taxon>Planctomycetia</taxon>
        <taxon>Isosphaerales</taxon>
        <taxon>Isosphaeraceae</taxon>
        <taxon>Paludisphaera</taxon>
    </lineage>
</organism>
<gene>
    <name evidence="1" type="ORF">PZE19_11070</name>
</gene>
<proteinExistence type="predicted"/>
<evidence type="ECO:0000313" key="2">
    <source>
        <dbReference type="Proteomes" id="UP001216907"/>
    </source>
</evidence>
<dbReference type="RefSeq" id="WP_277860675.1">
    <property type="nucleotide sequence ID" value="NZ_JARRAG010000002.1"/>
</dbReference>